<dbReference type="PANTHER" id="PTHR11142:SF0">
    <property type="entry name" value="TRNA PSEUDOURIDINE SYNTHASE-LIKE 1"/>
    <property type="match status" value="1"/>
</dbReference>
<comment type="catalytic activity">
    <reaction evidence="4 7">
        <text>uridine(38/39/40) in tRNA = pseudouridine(38/39/40) in tRNA</text>
        <dbReference type="Rhea" id="RHEA:22376"/>
        <dbReference type="Rhea" id="RHEA-COMP:10085"/>
        <dbReference type="Rhea" id="RHEA-COMP:10087"/>
        <dbReference type="ChEBI" id="CHEBI:65314"/>
        <dbReference type="ChEBI" id="CHEBI:65315"/>
        <dbReference type="EC" id="5.4.99.12"/>
    </reaction>
</comment>
<evidence type="ECO:0000256" key="3">
    <source>
        <dbReference type="ARBA" id="ARBA00023235"/>
    </source>
</evidence>
<dbReference type="AlphaFoldDB" id="A0A1B7LDM9"/>
<proteinExistence type="inferred from homology"/>
<feature type="active site" description="Nucleophile" evidence="4 5">
    <location>
        <position position="57"/>
    </location>
</feature>
<dbReference type="SUPFAM" id="SSF55120">
    <property type="entry name" value="Pseudouridine synthase"/>
    <property type="match status" value="1"/>
</dbReference>
<dbReference type="NCBIfam" id="TIGR00071">
    <property type="entry name" value="hisT_truA"/>
    <property type="match status" value="1"/>
</dbReference>
<dbReference type="InterPro" id="IPR020095">
    <property type="entry name" value="PsdUridine_synth_TruA_C"/>
</dbReference>
<protein>
    <recommendedName>
        <fullName evidence="4">tRNA pseudouridine synthase A</fullName>
        <ecNumber evidence="4">5.4.99.12</ecNumber>
    </recommendedName>
    <alternativeName>
        <fullName evidence="4">tRNA pseudouridine(38-40) synthase</fullName>
    </alternativeName>
    <alternativeName>
        <fullName evidence="4">tRNA pseudouridylate synthase I</fullName>
    </alternativeName>
    <alternativeName>
        <fullName evidence="4">tRNA-uridine isomerase I</fullName>
    </alternativeName>
</protein>
<keyword evidence="2 4" id="KW-0819">tRNA processing</keyword>
<feature type="domain" description="Pseudouridine synthase I TruA alpha/beta" evidence="8">
    <location>
        <begin position="10"/>
        <end position="109"/>
    </location>
</feature>
<comment type="function">
    <text evidence="4">Formation of pseudouridine at positions 38, 39 and 40 in the anticodon stem and loop of transfer RNAs.</text>
</comment>
<dbReference type="PANTHER" id="PTHR11142">
    <property type="entry name" value="PSEUDOURIDYLATE SYNTHASE"/>
    <property type="match status" value="1"/>
</dbReference>
<comment type="similarity">
    <text evidence="1 4 7">Belongs to the tRNA pseudouridine synthase TruA family.</text>
</comment>
<comment type="caution">
    <text evidence="4">Lacks conserved residue(s) required for the propagation of feature annotation.</text>
</comment>
<dbReference type="InterPro" id="IPR020097">
    <property type="entry name" value="PsdUridine_synth_TruA_a/b_dom"/>
</dbReference>
<dbReference type="Gene3D" id="3.30.70.660">
    <property type="entry name" value="Pseudouridine synthase I, catalytic domain, C-terminal subdomain"/>
    <property type="match status" value="1"/>
</dbReference>
<evidence type="ECO:0000256" key="5">
    <source>
        <dbReference type="PIRSR" id="PIRSR001430-1"/>
    </source>
</evidence>
<evidence type="ECO:0000313" key="9">
    <source>
        <dbReference type="EMBL" id="OAT81199.1"/>
    </source>
</evidence>
<organism evidence="9 10">
    <name type="scientific">Desulfotomaculum copahuensis</name>
    <dbReference type="NCBI Taxonomy" id="1838280"/>
    <lineage>
        <taxon>Bacteria</taxon>
        <taxon>Bacillati</taxon>
        <taxon>Bacillota</taxon>
        <taxon>Clostridia</taxon>
        <taxon>Eubacteriales</taxon>
        <taxon>Desulfotomaculaceae</taxon>
        <taxon>Desulfotomaculum</taxon>
    </lineage>
</organism>
<comment type="caution">
    <text evidence="9">The sequence shown here is derived from an EMBL/GenBank/DDBJ whole genome shotgun (WGS) entry which is preliminary data.</text>
</comment>
<evidence type="ECO:0000256" key="2">
    <source>
        <dbReference type="ARBA" id="ARBA00022694"/>
    </source>
</evidence>
<accession>A0A1B7LDM9</accession>
<reference evidence="9 10" key="1">
    <citation type="submission" date="2016-04" db="EMBL/GenBank/DDBJ databases">
        <authorList>
            <person name="Evans L.H."/>
            <person name="Alamgir A."/>
            <person name="Owens N."/>
            <person name="Weber N.D."/>
            <person name="Virtaneva K."/>
            <person name="Barbian K."/>
            <person name="Babar A."/>
            <person name="Rosenke K."/>
        </authorList>
    </citation>
    <scope>NUCLEOTIDE SEQUENCE [LARGE SCALE GENOMIC DNA]</scope>
    <source>
        <strain evidence="9 10">LMa1</strain>
    </source>
</reference>
<dbReference type="GO" id="GO:0003723">
    <property type="term" value="F:RNA binding"/>
    <property type="evidence" value="ECO:0007669"/>
    <property type="project" value="InterPro"/>
</dbReference>
<dbReference type="Proteomes" id="UP000078532">
    <property type="component" value="Unassembled WGS sequence"/>
</dbReference>
<dbReference type="InterPro" id="IPR020103">
    <property type="entry name" value="PsdUridine_synth_cat_dom_sf"/>
</dbReference>
<evidence type="ECO:0000256" key="1">
    <source>
        <dbReference type="ARBA" id="ARBA00009375"/>
    </source>
</evidence>
<evidence type="ECO:0000313" key="10">
    <source>
        <dbReference type="Proteomes" id="UP000078532"/>
    </source>
</evidence>
<keyword evidence="10" id="KW-1185">Reference proteome</keyword>
<evidence type="ECO:0000256" key="6">
    <source>
        <dbReference type="PIRSR" id="PIRSR001430-2"/>
    </source>
</evidence>
<dbReference type="Gene3D" id="3.30.70.580">
    <property type="entry name" value="Pseudouridine synthase I, catalytic domain, N-terminal subdomain"/>
    <property type="match status" value="1"/>
</dbReference>
<keyword evidence="3 4" id="KW-0413">Isomerase</keyword>
<dbReference type="CDD" id="cd02570">
    <property type="entry name" value="PseudoU_synth_EcTruA"/>
    <property type="match status" value="1"/>
</dbReference>
<dbReference type="InterPro" id="IPR020094">
    <property type="entry name" value="TruA/RsuA/RluB/E/F_N"/>
</dbReference>
<dbReference type="EMBL" id="LYVF01000167">
    <property type="protein sequence ID" value="OAT81199.1"/>
    <property type="molecule type" value="Genomic_DNA"/>
</dbReference>
<gene>
    <name evidence="4" type="primary">truA</name>
    <name evidence="9" type="ORF">A6M21_11585</name>
</gene>
<evidence type="ECO:0000256" key="4">
    <source>
        <dbReference type="HAMAP-Rule" id="MF_00171"/>
    </source>
</evidence>
<dbReference type="FunFam" id="3.30.70.580:FF:000001">
    <property type="entry name" value="tRNA pseudouridine synthase A"/>
    <property type="match status" value="1"/>
</dbReference>
<dbReference type="GO" id="GO:0031119">
    <property type="term" value="P:tRNA pseudouridine synthesis"/>
    <property type="evidence" value="ECO:0007669"/>
    <property type="project" value="UniProtKB-UniRule"/>
</dbReference>
<feature type="binding site" evidence="4 6">
    <location>
        <position position="116"/>
    </location>
    <ligand>
        <name>substrate</name>
    </ligand>
</feature>
<dbReference type="EC" id="5.4.99.12" evidence="4"/>
<sequence length="264" mass="28763">MVTVRNIKLIIAYDGTGYHGFQEQRGSGLKTVQEVLEKSLSRLAGRSVRVIGAGRTDAGVHARGQVVNFDAAGWNIPLERVALAVNGLLPPDIAVLKAAEVEEGFHARFSSTAKTYCYTLYNSRVPSPFYHRYSLFVPRPLDLAAMQAAAGQLVGEHDFASFQAVGTPVKTTVRTLYNAEVGAEADLVRLIFRGNGFLYNMVRIMAGTLLEVGLGKRPSGEIAAILAARDRTRAGPTVPPRGLCLEEVEYGREGNRLDRAGRRY</sequence>
<dbReference type="PIRSF" id="PIRSF001430">
    <property type="entry name" value="tRNA_psdUrid_synth"/>
    <property type="match status" value="1"/>
</dbReference>
<dbReference type="HAMAP" id="MF_00171">
    <property type="entry name" value="TruA"/>
    <property type="match status" value="1"/>
</dbReference>
<feature type="domain" description="Pseudouridine synthase I TruA alpha/beta" evidence="8">
    <location>
        <begin position="149"/>
        <end position="250"/>
    </location>
</feature>
<comment type="subunit">
    <text evidence="4">Homodimer.</text>
</comment>
<dbReference type="GO" id="GO:0160147">
    <property type="term" value="F:tRNA pseudouridine(38-40) synthase activity"/>
    <property type="evidence" value="ECO:0007669"/>
    <property type="project" value="UniProtKB-EC"/>
</dbReference>
<dbReference type="InterPro" id="IPR001406">
    <property type="entry name" value="PsdUridine_synth_TruA"/>
</dbReference>
<name>A0A1B7LDM9_9FIRM</name>
<dbReference type="Pfam" id="PF01416">
    <property type="entry name" value="PseudoU_synth_1"/>
    <property type="match status" value="2"/>
</dbReference>
<dbReference type="STRING" id="1838280.A6M21_11585"/>
<evidence type="ECO:0000256" key="7">
    <source>
        <dbReference type="RuleBase" id="RU003792"/>
    </source>
</evidence>
<evidence type="ECO:0000259" key="8">
    <source>
        <dbReference type="Pfam" id="PF01416"/>
    </source>
</evidence>